<protein>
    <recommendedName>
        <fullName evidence="3">Transposase</fullName>
    </recommendedName>
</protein>
<gene>
    <name evidence="1" type="ORF">DFO70_11821</name>
</gene>
<dbReference type="SUPFAM" id="SSF53098">
    <property type="entry name" value="Ribonuclease H-like"/>
    <property type="match status" value="1"/>
</dbReference>
<sequence>MTTDLVIKAYNNAYETQKPDIGQILHTDLGSQYTSDEFEKVSIKRNQTIIQ</sequence>
<keyword evidence="2" id="KW-1185">Reference proteome</keyword>
<name>A0A366JJN1_CYTFI</name>
<evidence type="ECO:0008006" key="3">
    <source>
        <dbReference type="Google" id="ProtNLM"/>
    </source>
</evidence>
<dbReference type="Proteomes" id="UP000252731">
    <property type="component" value="Unassembled WGS sequence"/>
</dbReference>
<evidence type="ECO:0000313" key="1">
    <source>
        <dbReference type="EMBL" id="RBP87599.1"/>
    </source>
</evidence>
<accession>A0A366JJN1</accession>
<proteinExistence type="predicted"/>
<dbReference type="AlphaFoldDB" id="A0A366JJN1"/>
<organism evidence="1 2">
    <name type="scientific">Cytobacillus firmus</name>
    <name type="common">Bacillus firmus</name>
    <dbReference type="NCBI Taxonomy" id="1399"/>
    <lineage>
        <taxon>Bacteria</taxon>
        <taxon>Bacillati</taxon>
        <taxon>Bacillota</taxon>
        <taxon>Bacilli</taxon>
        <taxon>Bacillales</taxon>
        <taxon>Bacillaceae</taxon>
        <taxon>Cytobacillus</taxon>
    </lineage>
</organism>
<dbReference type="EMBL" id="QNSF01000018">
    <property type="protein sequence ID" value="RBP87599.1"/>
    <property type="molecule type" value="Genomic_DNA"/>
</dbReference>
<comment type="caution">
    <text evidence="1">The sequence shown here is derived from an EMBL/GenBank/DDBJ whole genome shotgun (WGS) entry which is preliminary data.</text>
</comment>
<reference evidence="1 2" key="1">
    <citation type="submission" date="2018-06" db="EMBL/GenBank/DDBJ databases">
        <title>Freshwater and sediment microbial communities from various areas in North America, analyzing microbe dynamics in response to fracking.</title>
        <authorList>
            <person name="Lamendella R."/>
        </authorList>
    </citation>
    <scope>NUCLEOTIDE SEQUENCE [LARGE SCALE GENOMIC DNA]</scope>
    <source>
        <strain evidence="1 2">14_TX</strain>
    </source>
</reference>
<evidence type="ECO:0000313" key="2">
    <source>
        <dbReference type="Proteomes" id="UP000252731"/>
    </source>
</evidence>
<dbReference type="InterPro" id="IPR012337">
    <property type="entry name" value="RNaseH-like_sf"/>
</dbReference>